<dbReference type="EMBL" id="JACDTY010000011">
    <property type="protein sequence ID" value="MBA1142922.1"/>
    <property type="molecule type" value="Genomic_DNA"/>
</dbReference>
<comment type="subcellular location">
    <subcellularLocation>
        <location evidence="1">Membrane</location>
        <topology evidence="1">Multi-pass membrane protein</topology>
    </subcellularLocation>
</comment>
<evidence type="ECO:0000256" key="1">
    <source>
        <dbReference type="ARBA" id="ARBA00004141"/>
    </source>
</evidence>
<feature type="transmembrane region" description="Helical" evidence="5">
    <location>
        <begin position="235"/>
        <end position="254"/>
    </location>
</feature>
<dbReference type="RefSeq" id="WP_181059961.1">
    <property type="nucleotide sequence ID" value="NZ_JACDTY010000011.1"/>
</dbReference>
<keyword evidence="4 5" id="KW-0472">Membrane</keyword>
<evidence type="ECO:0000256" key="3">
    <source>
        <dbReference type="ARBA" id="ARBA00022989"/>
    </source>
</evidence>
<keyword evidence="8" id="KW-1185">Reference proteome</keyword>
<gene>
    <name evidence="7" type="ORF">H0241_22125</name>
</gene>
<feature type="transmembrane region" description="Helical" evidence="5">
    <location>
        <begin position="260"/>
        <end position="279"/>
    </location>
</feature>
<keyword evidence="3 5" id="KW-1133">Transmembrane helix</keyword>
<dbReference type="GO" id="GO:0016020">
    <property type="term" value="C:membrane"/>
    <property type="evidence" value="ECO:0007669"/>
    <property type="project" value="UniProtKB-SubCell"/>
</dbReference>
<dbReference type="Pfam" id="PF00892">
    <property type="entry name" value="EamA"/>
    <property type="match status" value="2"/>
</dbReference>
<feature type="domain" description="EamA" evidence="6">
    <location>
        <begin position="140"/>
        <end position="277"/>
    </location>
</feature>
<reference evidence="7 8" key="1">
    <citation type="submission" date="2020-07" db="EMBL/GenBank/DDBJ databases">
        <title>Definition of the novel symbiovar canariense within Mesorhizobium novociceri, a new species of genus Mesorhizobium nodulating Cicer canariense in the Caldera de Taburiente National Park (La Palma, Canary Islands).</title>
        <authorList>
            <person name="Leon-Barrios M."/>
            <person name="Perez-Yepez J."/>
            <person name="Flores-Felix J.D."/>
            <person name="Ramirez-Baena M.H."/>
            <person name="Pulido-Suarez L."/>
            <person name="Igual J.M."/>
            <person name="Velazquez E."/>
            <person name="Peix A."/>
        </authorList>
    </citation>
    <scope>NUCLEOTIDE SEQUENCE [LARGE SCALE GENOMIC DNA]</scope>
    <source>
        <strain evidence="7 8">CCANP35</strain>
    </source>
</reference>
<evidence type="ECO:0000256" key="4">
    <source>
        <dbReference type="ARBA" id="ARBA00023136"/>
    </source>
</evidence>
<evidence type="ECO:0000256" key="2">
    <source>
        <dbReference type="ARBA" id="ARBA00022692"/>
    </source>
</evidence>
<evidence type="ECO:0000313" key="7">
    <source>
        <dbReference type="EMBL" id="MBA1142922.1"/>
    </source>
</evidence>
<name>A0A838B9T7_9HYPH</name>
<dbReference type="AlphaFoldDB" id="A0A838B9T7"/>
<dbReference type="InterPro" id="IPR050638">
    <property type="entry name" value="AA-Vitamin_Transporters"/>
</dbReference>
<dbReference type="PANTHER" id="PTHR32322">
    <property type="entry name" value="INNER MEMBRANE TRANSPORTER"/>
    <property type="match status" value="1"/>
</dbReference>
<accession>A0A838B9T7</accession>
<feature type="domain" description="EamA" evidence="6">
    <location>
        <begin position="10"/>
        <end position="130"/>
    </location>
</feature>
<sequence length="299" mass="31447">MRPRDALIATMPPVLWAIAYTMAKPAMDRFPPLFLMSIVYAVTALALYRPWQPRQTPLWAVIAAATLGASLQSALIFSGISRVPATMAILTVQSQVPFAVLAAWLVGQEQTSGRRLAGVIIALAGVALVVGLPNSVGESSGLLLIVLGTLCWGVAQAIIRTKSQDSGARLMGMMAAIAAPQLLIMSLVLESGQQAAMLQATLSQWGAVAVLALGGFVAAYSIWYGLLRRHRVDQIAPFILLMPIFGMLTAHVLLGEALTPLVVVGGMIILIGLILVVWGPTVEEAVATKPLPLDVGGVG</sequence>
<feature type="transmembrane region" description="Helical" evidence="5">
    <location>
        <begin position="86"/>
        <end position="107"/>
    </location>
</feature>
<comment type="caution">
    <text evidence="7">The sequence shown here is derived from an EMBL/GenBank/DDBJ whole genome shotgun (WGS) entry which is preliminary data.</text>
</comment>
<feature type="transmembrane region" description="Helical" evidence="5">
    <location>
        <begin position="201"/>
        <end position="223"/>
    </location>
</feature>
<dbReference type="InterPro" id="IPR000620">
    <property type="entry name" value="EamA_dom"/>
</dbReference>
<dbReference type="SUPFAM" id="SSF103481">
    <property type="entry name" value="Multidrug resistance efflux transporter EmrE"/>
    <property type="match status" value="2"/>
</dbReference>
<feature type="transmembrane region" description="Helical" evidence="5">
    <location>
        <begin position="142"/>
        <end position="159"/>
    </location>
</feature>
<evidence type="ECO:0000256" key="5">
    <source>
        <dbReference type="SAM" id="Phobius"/>
    </source>
</evidence>
<organism evidence="7 8">
    <name type="scientific">Mesorhizobium neociceri</name>
    <dbReference type="NCBI Taxonomy" id="1307853"/>
    <lineage>
        <taxon>Bacteria</taxon>
        <taxon>Pseudomonadati</taxon>
        <taxon>Pseudomonadota</taxon>
        <taxon>Alphaproteobacteria</taxon>
        <taxon>Hyphomicrobiales</taxon>
        <taxon>Phyllobacteriaceae</taxon>
        <taxon>Mesorhizobium</taxon>
    </lineage>
</organism>
<feature type="transmembrane region" description="Helical" evidence="5">
    <location>
        <begin position="171"/>
        <end position="189"/>
    </location>
</feature>
<dbReference type="InterPro" id="IPR037185">
    <property type="entry name" value="EmrE-like"/>
</dbReference>
<proteinExistence type="predicted"/>
<feature type="transmembrane region" description="Helical" evidence="5">
    <location>
        <begin position="116"/>
        <end position="136"/>
    </location>
</feature>
<feature type="transmembrane region" description="Helical" evidence="5">
    <location>
        <begin position="33"/>
        <end position="51"/>
    </location>
</feature>
<feature type="transmembrane region" description="Helical" evidence="5">
    <location>
        <begin position="58"/>
        <end position="80"/>
    </location>
</feature>
<dbReference type="Proteomes" id="UP000558284">
    <property type="component" value="Unassembled WGS sequence"/>
</dbReference>
<protein>
    <submittedName>
        <fullName evidence="7">EamA family transporter</fullName>
    </submittedName>
</protein>
<evidence type="ECO:0000259" key="6">
    <source>
        <dbReference type="Pfam" id="PF00892"/>
    </source>
</evidence>
<dbReference type="PANTHER" id="PTHR32322:SF9">
    <property type="entry name" value="AMINO-ACID METABOLITE EFFLUX PUMP-RELATED"/>
    <property type="match status" value="1"/>
</dbReference>
<evidence type="ECO:0000313" key="8">
    <source>
        <dbReference type="Proteomes" id="UP000558284"/>
    </source>
</evidence>
<keyword evidence="2 5" id="KW-0812">Transmembrane</keyword>